<feature type="transmembrane region" description="Helical" evidence="2">
    <location>
        <begin position="412"/>
        <end position="430"/>
    </location>
</feature>
<feature type="transmembrane region" description="Helical" evidence="2">
    <location>
        <begin position="442"/>
        <end position="464"/>
    </location>
</feature>
<keyword evidence="4" id="KW-1185">Reference proteome</keyword>
<dbReference type="Proteomes" id="UP000231279">
    <property type="component" value="Unassembled WGS sequence"/>
</dbReference>
<dbReference type="CDD" id="cd01059">
    <property type="entry name" value="CCC1_like"/>
    <property type="match status" value="1"/>
</dbReference>
<reference evidence="4" key="1">
    <citation type="journal article" date="2018" name="Gigascience">
        <title>Genome assembly of the Pink Ipe (Handroanthus impetiginosus, Bignoniaceae), a highly valued, ecologically keystone Neotropical timber forest tree.</title>
        <authorList>
            <person name="Silva-Junior O.B."/>
            <person name="Grattapaglia D."/>
            <person name="Novaes E."/>
            <person name="Collevatti R.G."/>
        </authorList>
    </citation>
    <scope>NUCLEOTIDE SEQUENCE [LARGE SCALE GENOMIC DNA]</scope>
    <source>
        <strain evidence="4">cv. UFG-1</strain>
    </source>
</reference>
<feature type="region of interest" description="Disordered" evidence="1">
    <location>
        <begin position="308"/>
        <end position="347"/>
    </location>
</feature>
<feature type="compositionally biased region" description="Basic and acidic residues" evidence="1">
    <location>
        <begin position="333"/>
        <end position="347"/>
    </location>
</feature>
<evidence type="ECO:0000313" key="4">
    <source>
        <dbReference type="Proteomes" id="UP000231279"/>
    </source>
</evidence>
<feature type="region of interest" description="Disordered" evidence="1">
    <location>
        <begin position="1"/>
        <end position="59"/>
    </location>
</feature>
<evidence type="ECO:0000256" key="1">
    <source>
        <dbReference type="SAM" id="MobiDB-lite"/>
    </source>
</evidence>
<gene>
    <name evidence="3" type="ORF">CDL12_01066</name>
</gene>
<feature type="compositionally biased region" description="Polar residues" evidence="1">
    <location>
        <begin position="312"/>
        <end position="331"/>
    </location>
</feature>
<evidence type="ECO:0000256" key="2">
    <source>
        <dbReference type="SAM" id="Phobius"/>
    </source>
</evidence>
<keyword evidence="2" id="KW-1133">Transmembrane helix</keyword>
<dbReference type="EMBL" id="NKXS01000135">
    <property type="protein sequence ID" value="PIN26187.1"/>
    <property type="molecule type" value="Genomic_DNA"/>
</dbReference>
<feature type="compositionally biased region" description="Basic and acidic residues" evidence="1">
    <location>
        <begin position="7"/>
        <end position="24"/>
    </location>
</feature>
<feature type="compositionally biased region" description="Basic and acidic residues" evidence="1">
    <location>
        <begin position="38"/>
        <end position="58"/>
    </location>
</feature>
<keyword evidence="2" id="KW-0472">Membrane</keyword>
<evidence type="ECO:0008006" key="5">
    <source>
        <dbReference type="Google" id="ProtNLM"/>
    </source>
</evidence>
<dbReference type="PANTHER" id="PTHR38937">
    <property type="entry name" value="MEMBRANE PROTEIN OF ER BODY-LIKE PROTEIN"/>
    <property type="match status" value="1"/>
</dbReference>
<feature type="region of interest" description="Disordered" evidence="1">
    <location>
        <begin position="100"/>
        <end position="119"/>
    </location>
</feature>
<organism evidence="3 4">
    <name type="scientific">Handroanthus impetiginosus</name>
    <dbReference type="NCBI Taxonomy" id="429701"/>
    <lineage>
        <taxon>Eukaryota</taxon>
        <taxon>Viridiplantae</taxon>
        <taxon>Streptophyta</taxon>
        <taxon>Embryophyta</taxon>
        <taxon>Tracheophyta</taxon>
        <taxon>Spermatophyta</taxon>
        <taxon>Magnoliopsida</taxon>
        <taxon>eudicotyledons</taxon>
        <taxon>Gunneridae</taxon>
        <taxon>Pentapetalae</taxon>
        <taxon>asterids</taxon>
        <taxon>lamiids</taxon>
        <taxon>Lamiales</taxon>
        <taxon>Bignoniaceae</taxon>
        <taxon>Crescentiina</taxon>
        <taxon>Tabebuia alliance</taxon>
        <taxon>Handroanthus</taxon>
    </lineage>
</organism>
<feature type="transmembrane region" description="Helical" evidence="2">
    <location>
        <begin position="513"/>
        <end position="531"/>
    </location>
</feature>
<dbReference type="PANTHER" id="PTHR38937:SF2">
    <property type="entry name" value="MEMBRANE PROTEIN OF ER BODY-LIKE PROTEIN ISOFORM X1"/>
    <property type="match status" value="1"/>
</dbReference>
<name>A0A2G9I8V6_9LAMI</name>
<feature type="compositionally biased region" description="Polar residues" evidence="1">
    <location>
        <begin position="100"/>
        <end position="118"/>
    </location>
</feature>
<dbReference type="STRING" id="429701.A0A2G9I8V6"/>
<proteinExistence type="predicted"/>
<feature type="transmembrane region" description="Helical" evidence="2">
    <location>
        <begin position="476"/>
        <end position="493"/>
    </location>
</feature>
<evidence type="ECO:0000313" key="3">
    <source>
        <dbReference type="EMBL" id="PIN26187.1"/>
    </source>
</evidence>
<dbReference type="OrthoDB" id="1924921at2759"/>
<accession>A0A2G9I8V6</accession>
<dbReference type="InterPro" id="IPR052843">
    <property type="entry name" value="ER_body_metal_sequester"/>
</dbReference>
<sequence length="566" mass="62288">MTVVDLPVKKEVAVEQPGKCRPENGDITSSSNDEDNEMDSKPSNGEHKNHEEKEKNEISENIVYFDKNKGKIPEDVDVPKLVNAVMNNQRIANVKDNIESASNASTSSPTLTEENNVATRGGARKNVRIDIEEESDDEVIELEFERAVEHTHMYTPYCPNCKSQITKVILRRKKHPPPIADEPVDLLRREEHPPPIADEPVDLLRRKEHPPPIADEPVDLLRREEHPPPISDEPADLFRCSSCFSIFTLSENCLKYFPIFGSSKKPENALLVAEEQGSGTGGSTAAVGSANVNQGGCFDLFGMFPKKRGNQKARNSESTTQNDEESQTGGSQKPDDTDTNRQHDPSLPRENVAIDIGHGVDESGTGQQPEISAEHRSKSLEILKCIIHGGLIELIASLSVVSSAAASDATTLNIIALGVASVISGLFVFSKNVKLLGRRGHFLLHATFAILSFLVFGIIPPIVYGFTFRESDNKDYKILAVAAASFACLFILAIGKAYTRRRSQKFRDYVKTILYYIIMAISVSGVAYAAGDLIKMLMDRLGWLVPNQTAPSFVPDMISATPWASY</sequence>
<comment type="caution">
    <text evidence="3">The sequence shown here is derived from an EMBL/GenBank/DDBJ whole genome shotgun (WGS) entry which is preliminary data.</text>
</comment>
<dbReference type="AlphaFoldDB" id="A0A2G9I8V6"/>
<protein>
    <recommendedName>
        <fullName evidence="5">Membrane protein of ER body-like protein</fullName>
    </recommendedName>
</protein>
<keyword evidence="2" id="KW-0812">Transmembrane</keyword>